<name>A0ABR1SLW7_9PEZI</name>
<protein>
    <recommendedName>
        <fullName evidence="1">Gfd2/YDR514C-like C-terminal domain-containing protein</fullName>
    </recommendedName>
</protein>
<organism evidence="2 3">
    <name type="scientific">Apiospora rasikravindrae</name>
    <dbReference type="NCBI Taxonomy" id="990691"/>
    <lineage>
        <taxon>Eukaryota</taxon>
        <taxon>Fungi</taxon>
        <taxon>Dikarya</taxon>
        <taxon>Ascomycota</taxon>
        <taxon>Pezizomycotina</taxon>
        <taxon>Sordariomycetes</taxon>
        <taxon>Xylariomycetidae</taxon>
        <taxon>Amphisphaeriales</taxon>
        <taxon>Apiosporaceae</taxon>
        <taxon>Apiospora</taxon>
    </lineage>
</organism>
<dbReference type="Proteomes" id="UP001444661">
    <property type="component" value="Unassembled WGS sequence"/>
</dbReference>
<comment type="caution">
    <text evidence="2">The sequence shown here is derived from an EMBL/GenBank/DDBJ whole genome shotgun (WGS) entry which is preliminary data.</text>
</comment>
<sequence>MDVEDHEVQNRPSVSKNGLQTLREALGLINGQLSDSTAWSDSVLIAIDFENTGSIRDGFLSSTDCQVGLAILDFRDLRRDIRRLGRLIKTHNFVTGSPSYIKRASTKFIFGKSIVIKKPVGILKRIESVIPRDRHVILVGHSVRNELEMLRILGFKFESSTSAIIDPTG</sequence>
<gene>
    <name evidence="2" type="ORF">PG993_010315</name>
</gene>
<evidence type="ECO:0000259" key="1">
    <source>
        <dbReference type="Pfam" id="PF21762"/>
    </source>
</evidence>
<proteinExistence type="predicted"/>
<keyword evidence="3" id="KW-1185">Reference proteome</keyword>
<reference evidence="2 3" key="1">
    <citation type="submission" date="2023-01" db="EMBL/GenBank/DDBJ databases">
        <title>Analysis of 21 Apiospora genomes using comparative genomics revels a genus with tremendous synthesis potential of carbohydrate active enzymes and secondary metabolites.</title>
        <authorList>
            <person name="Sorensen T."/>
        </authorList>
    </citation>
    <scope>NUCLEOTIDE SEQUENCE [LARGE SCALE GENOMIC DNA]</scope>
    <source>
        <strain evidence="2 3">CBS 33761</strain>
    </source>
</reference>
<accession>A0ABR1SLW7</accession>
<dbReference type="Pfam" id="PF21762">
    <property type="entry name" value="DEDDh_C"/>
    <property type="match status" value="1"/>
</dbReference>
<evidence type="ECO:0000313" key="3">
    <source>
        <dbReference type="Proteomes" id="UP001444661"/>
    </source>
</evidence>
<dbReference type="EMBL" id="JAQQWK010000009">
    <property type="protein sequence ID" value="KAK8035320.1"/>
    <property type="molecule type" value="Genomic_DNA"/>
</dbReference>
<feature type="domain" description="Gfd2/YDR514C-like C-terminal" evidence="1">
    <location>
        <begin position="66"/>
        <end position="162"/>
    </location>
</feature>
<dbReference type="InterPro" id="IPR048519">
    <property type="entry name" value="Gfd2/YDR514C-like_C"/>
</dbReference>
<evidence type="ECO:0000313" key="2">
    <source>
        <dbReference type="EMBL" id="KAK8035320.1"/>
    </source>
</evidence>